<feature type="domain" description="NADH:flavin oxidoreductase/NADH oxidase N-terminal" evidence="3">
    <location>
        <begin position="51"/>
        <end position="278"/>
    </location>
</feature>
<dbReference type="InterPro" id="IPR001155">
    <property type="entry name" value="OxRdtase_FMN_N"/>
</dbReference>
<dbReference type="InterPro" id="IPR051799">
    <property type="entry name" value="NADH_flavin_oxidoreductase"/>
</dbReference>
<evidence type="ECO:0000256" key="1">
    <source>
        <dbReference type="ARBA" id="ARBA00022630"/>
    </source>
</evidence>
<dbReference type="Pfam" id="PF00724">
    <property type="entry name" value="Oxidored_FMN"/>
    <property type="match status" value="1"/>
</dbReference>
<proteinExistence type="predicted"/>
<dbReference type="AlphaFoldDB" id="A0A382KX51"/>
<evidence type="ECO:0000256" key="2">
    <source>
        <dbReference type="ARBA" id="ARBA00023002"/>
    </source>
</evidence>
<dbReference type="GO" id="GO:0010181">
    <property type="term" value="F:FMN binding"/>
    <property type="evidence" value="ECO:0007669"/>
    <property type="project" value="InterPro"/>
</dbReference>
<evidence type="ECO:0000313" key="4">
    <source>
        <dbReference type="EMBL" id="SVC29016.1"/>
    </source>
</evidence>
<feature type="non-terminal residue" evidence="4">
    <location>
        <position position="356"/>
    </location>
</feature>
<dbReference type="PANTHER" id="PTHR43656">
    <property type="entry name" value="BINDING OXIDOREDUCTASE, PUTATIVE (AFU_ORTHOLOGUE AFUA_2G08260)-RELATED"/>
    <property type="match status" value="1"/>
</dbReference>
<dbReference type="SUPFAM" id="SSF51395">
    <property type="entry name" value="FMN-linked oxidoreductases"/>
    <property type="match status" value="1"/>
</dbReference>
<dbReference type="Gene3D" id="3.20.20.70">
    <property type="entry name" value="Aldolase class I"/>
    <property type="match status" value="1"/>
</dbReference>
<name>A0A382KX51_9ZZZZ</name>
<keyword evidence="2" id="KW-0560">Oxidoreductase</keyword>
<dbReference type="GO" id="GO:0016491">
    <property type="term" value="F:oxidoreductase activity"/>
    <property type="evidence" value="ECO:0007669"/>
    <property type="project" value="UniProtKB-KW"/>
</dbReference>
<protein>
    <recommendedName>
        <fullName evidence="3">NADH:flavin oxidoreductase/NADH oxidase N-terminal domain-containing protein</fullName>
    </recommendedName>
</protein>
<gene>
    <name evidence="4" type="ORF">METZ01_LOCUS281870</name>
</gene>
<accession>A0A382KX51</accession>
<dbReference type="EMBL" id="UINC01083371">
    <property type="protein sequence ID" value="SVC29016.1"/>
    <property type="molecule type" value="Genomic_DNA"/>
</dbReference>
<keyword evidence="1" id="KW-0285">Flavoprotein</keyword>
<reference evidence="4" key="1">
    <citation type="submission" date="2018-05" db="EMBL/GenBank/DDBJ databases">
        <authorList>
            <person name="Lanie J.A."/>
            <person name="Ng W.-L."/>
            <person name="Kazmierczak K.M."/>
            <person name="Andrzejewski T.M."/>
            <person name="Davidsen T.M."/>
            <person name="Wayne K.J."/>
            <person name="Tettelin H."/>
            <person name="Glass J.I."/>
            <person name="Rusch D."/>
            <person name="Podicherti R."/>
            <person name="Tsui H.-C.T."/>
            <person name="Winkler M.E."/>
        </authorList>
    </citation>
    <scope>NUCLEOTIDE SEQUENCE</scope>
</reference>
<organism evidence="4">
    <name type="scientific">marine metagenome</name>
    <dbReference type="NCBI Taxonomy" id="408172"/>
    <lineage>
        <taxon>unclassified sequences</taxon>
        <taxon>metagenomes</taxon>
        <taxon>ecological metagenomes</taxon>
    </lineage>
</organism>
<sequence>VAEPFKLKRIPSLKTPEAFREHVASLGLDLPCDDRIQPAAGSPLARPLERITLGGKTPGNRIAIHPMEGWDGTTSGGVTEEMTRRWKRFGVSGAKLILGGEAMAVRPDGRANPNQLILNEENQAGIAGLREALITAHAQRYGSTDDLAIGFQLTHSGRFCRPNEKTRYEPRVAYRHPLLDAKSKVTSNEQILTDDEVGELIGSYVRAARFAADVGADFIDLKHCHGYLLHEFLSARTRPGRYGGTVENRTRIVREIIDGIRADGNNIDVIVRVSAFDFVPFRPDPARSQSGKLGPGIPEDFSHCLPYHYGFGLNPNNPLEVDLTEPQQFVKLCAGLGIKLVSLSAGSPYYNPHIQR</sequence>
<evidence type="ECO:0000259" key="3">
    <source>
        <dbReference type="Pfam" id="PF00724"/>
    </source>
</evidence>
<dbReference type="PANTHER" id="PTHR43656:SF2">
    <property type="entry name" value="BINDING OXIDOREDUCTASE, PUTATIVE (AFU_ORTHOLOGUE AFUA_2G08260)-RELATED"/>
    <property type="match status" value="1"/>
</dbReference>
<feature type="non-terminal residue" evidence="4">
    <location>
        <position position="1"/>
    </location>
</feature>
<dbReference type="InterPro" id="IPR013785">
    <property type="entry name" value="Aldolase_TIM"/>
</dbReference>